<reference evidence="1" key="1">
    <citation type="submission" date="2013-10" db="EMBL/GenBank/DDBJ databases">
        <title>Genomic analysis of the causative agents of coccidiosis in chickens.</title>
        <authorList>
            <person name="Reid A.J."/>
            <person name="Blake D."/>
            <person name="Billington K."/>
            <person name="Browne H."/>
            <person name="Dunn M."/>
            <person name="Hung S."/>
            <person name="Kawahara F."/>
            <person name="Miranda-Saavedra D."/>
            <person name="Mourier T."/>
            <person name="Nagra H."/>
            <person name="Otto T.D."/>
            <person name="Rawlings N."/>
            <person name="Sanchez A."/>
            <person name="Sanders M."/>
            <person name="Subramaniam C."/>
            <person name="Tay Y."/>
            <person name="Dear P."/>
            <person name="Doerig C."/>
            <person name="Gruber A."/>
            <person name="Parkinson J."/>
            <person name="Shirley M."/>
            <person name="Wan K.L."/>
            <person name="Berriman M."/>
            <person name="Tomley F."/>
            <person name="Pain A."/>
        </authorList>
    </citation>
    <scope>NUCLEOTIDE SEQUENCE [LARGE SCALE GENOMIC DNA]</scope>
    <source>
        <strain evidence="1">Houghton</strain>
    </source>
</reference>
<dbReference type="AlphaFoldDB" id="U6H0E7"/>
<protein>
    <submittedName>
        <fullName evidence="1">Transcription factor btf3, putative</fullName>
    </submittedName>
</protein>
<dbReference type="Proteomes" id="UP000018201">
    <property type="component" value="Unassembled WGS sequence"/>
</dbReference>
<organism evidence="1 2">
    <name type="scientific">Eimeria praecox</name>
    <dbReference type="NCBI Taxonomy" id="51316"/>
    <lineage>
        <taxon>Eukaryota</taxon>
        <taxon>Sar</taxon>
        <taxon>Alveolata</taxon>
        <taxon>Apicomplexa</taxon>
        <taxon>Conoidasida</taxon>
        <taxon>Coccidia</taxon>
        <taxon>Eucoccidiorida</taxon>
        <taxon>Eimeriorina</taxon>
        <taxon>Eimeriidae</taxon>
        <taxon>Eimeria</taxon>
    </lineage>
</organism>
<sequence>MSALGEFCFEGIYSFIADERSKVVVIGGPCREVDEAFRINTDESSIEEQQKAFLSESQKIPITAPLHLTRTTQETISNELAFRNHLYPLEAAITAFLVCNSRWESFRQALQNCEQPCRTRPAASSASICPSGTGVPENIPIGTEESLQRLVSFSVITARRCLREFSRFLFPRNTQYNTPFATDVDLVGQTLILTPKGPAKTIPVGCGRDFEQKVTSAAAVHSEEGKIEELTNSYVLYSFNLCQNMQVLVTAEIDAIDPGFNLLPKTAASRSRKVNCCGEPCTYEKKTIGSNALLVTAEIDAIDPGFNLLPKTAASSSRKVNCCGEPCTYEKKTIGSNACYIHSCAGLSVLEQQLVLGCPPLVELKSHSICNAFQWEEAADQMLLGGVRLLMKAAHTRGSVETLELLPYECVRKLAGSWRQPNSKWHSVLSLMQHLYKHAERARSREGADVGCIEVAYDGKSDYLTIRSRRMQNARISSDAAKWLKQSSKEHKHSDIETGT</sequence>
<keyword evidence="2" id="KW-1185">Reference proteome</keyword>
<dbReference type="EMBL" id="HG694515">
    <property type="protein sequence ID" value="CDI85930.1"/>
    <property type="molecule type" value="Genomic_DNA"/>
</dbReference>
<dbReference type="OrthoDB" id="351053at2759"/>
<accession>U6H0E7</accession>
<evidence type="ECO:0000313" key="1">
    <source>
        <dbReference type="EMBL" id="CDI85930.1"/>
    </source>
</evidence>
<name>U6H0E7_9EIME</name>
<dbReference type="VEuPathDB" id="ToxoDB:EPH_0017540"/>
<reference evidence="1" key="2">
    <citation type="submission" date="2013-10" db="EMBL/GenBank/DDBJ databases">
        <authorList>
            <person name="Aslett M."/>
        </authorList>
    </citation>
    <scope>NUCLEOTIDE SEQUENCE [LARGE SCALE GENOMIC DNA]</scope>
    <source>
        <strain evidence="1">Houghton</strain>
    </source>
</reference>
<gene>
    <name evidence="1" type="ORF">EPH_0017540</name>
</gene>
<proteinExistence type="predicted"/>
<evidence type="ECO:0000313" key="2">
    <source>
        <dbReference type="Proteomes" id="UP000018201"/>
    </source>
</evidence>